<accession>A0A8X6SCB8</accession>
<sequence>MYKNALKEDLIRVVEDLDGAVKSTDTIAKLKTKIEKSSTFESDEDFVKTLIKNCIDERVSRNERQATLEKQKIELAKLQLAQLEKEVELQTAKNKALSLNPAAKVEEKQFETNIENMIKSIKTLSLPVPTRSENFNLFFQSLERAFLTKKINDEYKSEILINLLGKRAHNVLLYIKKEELNDNEKLKSIVLREFQETATHIGIREAEDWFRPIDLAKECDIYISSRSGSRKETPIACGYTEDPFKNRPQNYKPKIKDNYPQYLERQNKNCYICGDSSHYARDCEERFKPKESNGHIHNRKNANSLKVKSEKQKSDEFAQLQYVNIFVENQLVTALVDSGCQIPVLNSSLIRVNKPSEERITLSSCFNERRMVEVAAINISLTQHSPSLSVRTAISPTLTEEFIIHPSVYTEIKKLSHAKNDVLLNESESSLGAYSYSIFYVANVIENSSYDLSHVKNFNIRNDLSSLIKNYKPNNIKSTKLKMIIIRESCSYCSPIVLYKKVNGAMKTSSMDSNSQSPTLSPMESKHSRFAMLRRLFKPWKWKRKKKSDRFEQTSKTLERKISMRSIKEERIKKGVLMPDGTDKDQDSKINVSLLNLPDVEEVPSHDGEIVLSVFPEPPILLNDIGPILHPQQQTT</sequence>
<dbReference type="GO" id="GO:0003779">
    <property type="term" value="F:actin binding"/>
    <property type="evidence" value="ECO:0007669"/>
    <property type="project" value="UniProtKB-KW"/>
</dbReference>
<evidence type="ECO:0000256" key="3">
    <source>
        <dbReference type="ARBA" id="ARBA00023203"/>
    </source>
</evidence>
<dbReference type="EMBL" id="BMAU01021282">
    <property type="protein sequence ID" value="GFY08655.1"/>
    <property type="molecule type" value="Genomic_DNA"/>
</dbReference>
<feature type="domain" description="CCHC-type" evidence="7">
    <location>
        <begin position="270"/>
        <end position="285"/>
    </location>
</feature>
<feature type="coiled-coil region" evidence="6">
    <location>
        <begin position="61"/>
        <end position="100"/>
    </location>
</feature>
<feature type="repeat" description="RPEL" evidence="5">
    <location>
        <begin position="556"/>
        <end position="581"/>
    </location>
</feature>
<keyword evidence="6" id="KW-0175">Coiled coil</keyword>
<dbReference type="PANTHER" id="PTHR12751:SF18">
    <property type="entry name" value="PHOSPHATASE AND ACTIN REGULATOR 1"/>
    <property type="match status" value="1"/>
</dbReference>
<comment type="similarity">
    <text evidence="1">Belongs to the phosphatase and actin regulator family.</text>
</comment>
<keyword evidence="9" id="KW-1185">Reference proteome</keyword>
<keyword evidence="4" id="KW-0479">Metal-binding</keyword>
<name>A0A8X6SCB8_TRICX</name>
<keyword evidence="3" id="KW-0009">Actin-binding</keyword>
<gene>
    <name evidence="8" type="primary">Tf2-6_451</name>
    <name evidence="8" type="ORF">TNCV_810881</name>
</gene>
<dbReference type="PANTHER" id="PTHR12751">
    <property type="entry name" value="PHOSPHATASE AND ACTIN REGULATOR PHACTR"/>
    <property type="match status" value="1"/>
</dbReference>
<dbReference type="PROSITE" id="PS51073">
    <property type="entry name" value="RPEL"/>
    <property type="match status" value="1"/>
</dbReference>
<dbReference type="Proteomes" id="UP000887159">
    <property type="component" value="Unassembled WGS sequence"/>
</dbReference>
<evidence type="ECO:0000256" key="2">
    <source>
        <dbReference type="ARBA" id="ARBA00022737"/>
    </source>
</evidence>
<evidence type="ECO:0000256" key="1">
    <source>
        <dbReference type="ARBA" id="ARBA00009795"/>
    </source>
</evidence>
<dbReference type="AlphaFoldDB" id="A0A8X6SCB8"/>
<evidence type="ECO:0000256" key="4">
    <source>
        <dbReference type="PROSITE-ProRule" id="PRU00047"/>
    </source>
</evidence>
<dbReference type="GO" id="GO:0030036">
    <property type="term" value="P:actin cytoskeleton organization"/>
    <property type="evidence" value="ECO:0007669"/>
    <property type="project" value="TreeGrafter"/>
</dbReference>
<keyword evidence="4" id="KW-0863">Zinc-finger</keyword>
<dbReference type="PROSITE" id="PS50158">
    <property type="entry name" value="ZF_CCHC"/>
    <property type="match status" value="1"/>
</dbReference>
<keyword evidence="4" id="KW-0862">Zinc</keyword>
<proteinExistence type="inferred from homology"/>
<evidence type="ECO:0000259" key="7">
    <source>
        <dbReference type="PROSITE" id="PS50158"/>
    </source>
</evidence>
<evidence type="ECO:0000313" key="9">
    <source>
        <dbReference type="Proteomes" id="UP000887159"/>
    </source>
</evidence>
<evidence type="ECO:0000256" key="5">
    <source>
        <dbReference type="PROSITE-ProRule" id="PRU00401"/>
    </source>
</evidence>
<evidence type="ECO:0000256" key="6">
    <source>
        <dbReference type="SAM" id="Coils"/>
    </source>
</evidence>
<dbReference type="InterPro" id="IPR004018">
    <property type="entry name" value="RPEL_repeat"/>
</dbReference>
<protein>
    <submittedName>
        <fullName evidence="8">Transposon Tf2-6 polyprotein</fullName>
    </submittedName>
</protein>
<dbReference type="GO" id="GO:0003676">
    <property type="term" value="F:nucleic acid binding"/>
    <property type="evidence" value="ECO:0007669"/>
    <property type="project" value="InterPro"/>
</dbReference>
<evidence type="ECO:0000313" key="8">
    <source>
        <dbReference type="EMBL" id="GFY08655.1"/>
    </source>
</evidence>
<dbReference type="GO" id="GO:0008270">
    <property type="term" value="F:zinc ion binding"/>
    <property type="evidence" value="ECO:0007669"/>
    <property type="project" value="UniProtKB-KW"/>
</dbReference>
<dbReference type="InterPro" id="IPR001878">
    <property type="entry name" value="Znf_CCHC"/>
</dbReference>
<reference evidence="8" key="1">
    <citation type="submission" date="2020-08" db="EMBL/GenBank/DDBJ databases">
        <title>Multicomponent nature underlies the extraordinary mechanical properties of spider dragline silk.</title>
        <authorList>
            <person name="Kono N."/>
            <person name="Nakamura H."/>
            <person name="Mori M."/>
            <person name="Yoshida Y."/>
            <person name="Ohtoshi R."/>
            <person name="Malay A.D."/>
            <person name="Moran D.A.P."/>
            <person name="Tomita M."/>
            <person name="Numata K."/>
            <person name="Arakawa K."/>
        </authorList>
    </citation>
    <scope>NUCLEOTIDE SEQUENCE</scope>
</reference>
<organism evidence="8 9">
    <name type="scientific">Trichonephila clavipes</name>
    <name type="common">Golden silk orbweaver</name>
    <name type="synonym">Nephila clavipes</name>
    <dbReference type="NCBI Taxonomy" id="2585209"/>
    <lineage>
        <taxon>Eukaryota</taxon>
        <taxon>Metazoa</taxon>
        <taxon>Ecdysozoa</taxon>
        <taxon>Arthropoda</taxon>
        <taxon>Chelicerata</taxon>
        <taxon>Arachnida</taxon>
        <taxon>Araneae</taxon>
        <taxon>Araneomorphae</taxon>
        <taxon>Entelegynae</taxon>
        <taxon>Araneoidea</taxon>
        <taxon>Nephilidae</taxon>
        <taxon>Trichonephila</taxon>
    </lineage>
</organism>
<comment type="caution">
    <text evidence="8">The sequence shown here is derived from an EMBL/GenBank/DDBJ whole genome shotgun (WGS) entry which is preliminary data.</text>
</comment>
<keyword evidence="2" id="KW-0677">Repeat</keyword>